<evidence type="ECO:0000256" key="7">
    <source>
        <dbReference type="ARBA" id="ARBA00047984"/>
    </source>
</evidence>
<dbReference type="Gene3D" id="1.20.120.1080">
    <property type="match status" value="1"/>
</dbReference>
<feature type="region of interest" description="Disordered" evidence="8">
    <location>
        <begin position="1"/>
        <end position="75"/>
    </location>
</feature>
<dbReference type="SUPFAM" id="SSF52540">
    <property type="entry name" value="P-loop containing nucleoside triphosphate hydrolases"/>
    <property type="match status" value="1"/>
</dbReference>
<dbReference type="InterPro" id="IPR011709">
    <property type="entry name" value="DEAD-box_helicase_OB_fold"/>
</dbReference>
<dbReference type="SMART" id="SM00847">
    <property type="entry name" value="HA2"/>
    <property type="match status" value="1"/>
</dbReference>
<keyword evidence="6" id="KW-0067">ATP-binding</keyword>
<dbReference type="GO" id="GO:1990904">
    <property type="term" value="C:ribonucleoprotein complex"/>
    <property type="evidence" value="ECO:0007669"/>
    <property type="project" value="UniProtKB-ARBA"/>
</dbReference>
<evidence type="ECO:0000256" key="5">
    <source>
        <dbReference type="ARBA" id="ARBA00022806"/>
    </source>
</evidence>
<dbReference type="InterPro" id="IPR002464">
    <property type="entry name" value="DNA/RNA_helicase_DEAH_CS"/>
</dbReference>
<dbReference type="InterPro" id="IPR001650">
    <property type="entry name" value="Helicase_C-like"/>
</dbReference>
<dbReference type="CDD" id="cd18791">
    <property type="entry name" value="SF2_C_RHA"/>
    <property type="match status" value="1"/>
</dbReference>
<dbReference type="Pfam" id="PF04408">
    <property type="entry name" value="WHD_HA2"/>
    <property type="match status" value="1"/>
</dbReference>
<evidence type="ECO:0000256" key="6">
    <source>
        <dbReference type="ARBA" id="ARBA00022840"/>
    </source>
</evidence>
<accession>A0A4Z1NVV3</accession>
<dbReference type="InterPro" id="IPR007502">
    <property type="entry name" value="Helicase-assoc_dom"/>
</dbReference>
<feature type="domain" description="Helicase C-terminal" evidence="10">
    <location>
        <begin position="597"/>
        <end position="815"/>
    </location>
</feature>
<proteinExistence type="inferred from homology"/>
<dbReference type="InterPro" id="IPR014001">
    <property type="entry name" value="Helicase_ATP-bd"/>
</dbReference>
<evidence type="ECO:0000259" key="9">
    <source>
        <dbReference type="PROSITE" id="PS51192"/>
    </source>
</evidence>
<feature type="compositionally biased region" description="Basic and acidic residues" evidence="8">
    <location>
        <begin position="17"/>
        <end position="57"/>
    </location>
</feature>
<dbReference type="GO" id="GO:0005730">
    <property type="term" value="C:nucleolus"/>
    <property type="evidence" value="ECO:0007669"/>
    <property type="project" value="TreeGrafter"/>
</dbReference>
<gene>
    <name evidence="11" type="ORF">E6O75_ATG07677</name>
</gene>
<feature type="compositionally biased region" description="Polar residues" evidence="8">
    <location>
        <begin position="228"/>
        <end position="239"/>
    </location>
</feature>
<evidence type="ECO:0000256" key="2">
    <source>
        <dbReference type="ARBA" id="ARBA00012552"/>
    </source>
</evidence>
<comment type="caution">
    <text evidence="11">The sequence shown here is derived from an EMBL/GenBank/DDBJ whole genome shotgun (WGS) entry which is preliminary data.</text>
</comment>
<dbReference type="SMART" id="SM00487">
    <property type="entry name" value="DEXDc"/>
    <property type="match status" value="1"/>
</dbReference>
<organism evidence="11 12">
    <name type="scientific">Venturia nashicola</name>
    <dbReference type="NCBI Taxonomy" id="86259"/>
    <lineage>
        <taxon>Eukaryota</taxon>
        <taxon>Fungi</taxon>
        <taxon>Dikarya</taxon>
        <taxon>Ascomycota</taxon>
        <taxon>Pezizomycotina</taxon>
        <taxon>Dothideomycetes</taxon>
        <taxon>Pleosporomycetidae</taxon>
        <taxon>Venturiales</taxon>
        <taxon>Venturiaceae</taxon>
        <taxon>Venturia</taxon>
    </lineage>
</organism>
<dbReference type="SMART" id="SM00490">
    <property type="entry name" value="HELICc"/>
    <property type="match status" value="1"/>
</dbReference>
<dbReference type="InterPro" id="IPR048333">
    <property type="entry name" value="HA2_WH"/>
</dbReference>
<dbReference type="PANTHER" id="PTHR18934:SF99">
    <property type="entry name" value="ATP-DEPENDENT RNA HELICASE DHX37-RELATED"/>
    <property type="match status" value="1"/>
</dbReference>
<dbReference type="Pfam" id="PF00271">
    <property type="entry name" value="Helicase_C"/>
    <property type="match status" value="1"/>
</dbReference>
<dbReference type="AlphaFoldDB" id="A0A4Z1NVV3"/>
<dbReference type="PROSITE" id="PS51192">
    <property type="entry name" value="HELICASE_ATP_BIND_1"/>
    <property type="match status" value="1"/>
</dbReference>
<dbReference type="Pfam" id="PF21010">
    <property type="entry name" value="HA2_C"/>
    <property type="match status" value="1"/>
</dbReference>
<dbReference type="PANTHER" id="PTHR18934">
    <property type="entry name" value="ATP-DEPENDENT RNA HELICASE"/>
    <property type="match status" value="1"/>
</dbReference>
<comment type="similarity">
    <text evidence="1">Belongs to the DEAD box helicase family. DEAH subfamily.</text>
</comment>
<dbReference type="STRING" id="86259.A0A4Z1NVV3"/>
<keyword evidence="12" id="KW-1185">Reference proteome</keyword>
<feature type="region of interest" description="Disordered" evidence="8">
    <location>
        <begin position="90"/>
        <end position="117"/>
    </location>
</feature>
<dbReference type="Pfam" id="PF07717">
    <property type="entry name" value="OB_NTP_bind"/>
    <property type="match status" value="1"/>
</dbReference>
<evidence type="ECO:0000256" key="8">
    <source>
        <dbReference type="SAM" id="MobiDB-lite"/>
    </source>
</evidence>
<evidence type="ECO:0000313" key="12">
    <source>
        <dbReference type="Proteomes" id="UP000298493"/>
    </source>
</evidence>
<dbReference type="GO" id="GO:0005524">
    <property type="term" value="F:ATP binding"/>
    <property type="evidence" value="ECO:0007669"/>
    <property type="project" value="UniProtKB-KW"/>
</dbReference>
<evidence type="ECO:0000256" key="3">
    <source>
        <dbReference type="ARBA" id="ARBA00022741"/>
    </source>
</evidence>
<feature type="region of interest" description="Disordered" evidence="8">
    <location>
        <begin position="630"/>
        <end position="652"/>
    </location>
</feature>
<keyword evidence="5" id="KW-0347">Helicase</keyword>
<feature type="compositionally biased region" description="Acidic residues" evidence="8">
    <location>
        <begin position="240"/>
        <end position="284"/>
    </location>
</feature>
<feature type="compositionally biased region" description="Basic and acidic residues" evidence="8">
    <location>
        <begin position="140"/>
        <end position="150"/>
    </location>
</feature>
<dbReference type="InterPro" id="IPR011545">
    <property type="entry name" value="DEAD/DEAH_box_helicase_dom"/>
</dbReference>
<keyword evidence="3" id="KW-0547">Nucleotide-binding</keyword>
<feature type="region of interest" description="Disordered" evidence="8">
    <location>
        <begin position="192"/>
        <end position="296"/>
    </location>
</feature>
<dbReference type="PROSITE" id="PS51194">
    <property type="entry name" value="HELICASE_CTER"/>
    <property type="match status" value="1"/>
</dbReference>
<dbReference type="EMBL" id="SNSC02000011">
    <property type="protein sequence ID" value="TID20217.1"/>
    <property type="molecule type" value="Genomic_DNA"/>
</dbReference>
<dbReference type="GO" id="GO:0003724">
    <property type="term" value="F:RNA helicase activity"/>
    <property type="evidence" value="ECO:0007669"/>
    <property type="project" value="UniProtKB-EC"/>
</dbReference>
<evidence type="ECO:0000313" key="11">
    <source>
        <dbReference type="EMBL" id="TID20217.1"/>
    </source>
</evidence>
<dbReference type="EC" id="3.6.4.13" evidence="2"/>
<dbReference type="GO" id="GO:0016787">
    <property type="term" value="F:hydrolase activity"/>
    <property type="evidence" value="ECO:0007669"/>
    <property type="project" value="UniProtKB-KW"/>
</dbReference>
<dbReference type="GO" id="GO:0003723">
    <property type="term" value="F:RNA binding"/>
    <property type="evidence" value="ECO:0007669"/>
    <property type="project" value="TreeGrafter"/>
</dbReference>
<dbReference type="CDD" id="cd17982">
    <property type="entry name" value="DEXHc_DHX37"/>
    <property type="match status" value="1"/>
</dbReference>
<evidence type="ECO:0000256" key="4">
    <source>
        <dbReference type="ARBA" id="ARBA00022801"/>
    </source>
</evidence>
<evidence type="ECO:0000256" key="1">
    <source>
        <dbReference type="ARBA" id="ARBA00008792"/>
    </source>
</evidence>
<dbReference type="FunFam" id="3.40.50.300:FF:000637">
    <property type="entry name" value="ATP-dependent RNA helicase DHX37/DHR1"/>
    <property type="match status" value="1"/>
</dbReference>
<comment type="catalytic activity">
    <reaction evidence="7">
        <text>ATP + H2O = ADP + phosphate + H(+)</text>
        <dbReference type="Rhea" id="RHEA:13065"/>
        <dbReference type="ChEBI" id="CHEBI:15377"/>
        <dbReference type="ChEBI" id="CHEBI:15378"/>
        <dbReference type="ChEBI" id="CHEBI:30616"/>
        <dbReference type="ChEBI" id="CHEBI:43474"/>
        <dbReference type="ChEBI" id="CHEBI:456216"/>
        <dbReference type="EC" id="3.6.4.13"/>
    </reaction>
</comment>
<name>A0A4Z1NVV3_9PEZI</name>
<dbReference type="PROSITE" id="PS00690">
    <property type="entry name" value="DEAH_ATP_HELICASE"/>
    <property type="match status" value="1"/>
</dbReference>
<keyword evidence="4 11" id="KW-0378">Hydrolase</keyword>
<feature type="domain" description="Helicase ATP-binding" evidence="9">
    <location>
        <begin position="390"/>
        <end position="568"/>
    </location>
</feature>
<dbReference type="Proteomes" id="UP000298493">
    <property type="component" value="Unassembled WGS sequence"/>
</dbReference>
<protein>
    <recommendedName>
        <fullName evidence="2">RNA helicase</fullName>
        <ecNumber evidence="2">3.6.4.13</ecNumber>
    </recommendedName>
</protein>
<dbReference type="InterPro" id="IPR027417">
    <property type="entry name" value="P-loop_NTPase"/>
</dbReference>
<sequence length="1211" mass="135989">MAPKFVPRERKHRKIARQKDTNRPSAQHEVESNEHEILPKSRDDIEVRKRSMREELRAAQPKMSSKKQKRLDKYIDTKLRKDERLALIKRLEERQSKTDTSLFQSTKKLGQRTETKKEALQRALELKRRGLGGEEEDELLFERPDKRARASSDWGASDESEEDEKPIQAASIHPTVKVASATTVGAGLKTALQLGEDGKPIIKSRKRRKVEVKFDLQPTVAEEWTGMSDGSQSEMSSNTEEGDEDEEIDDSSDEESLPESEGPDDAEYSGEDDNSNSDDDDDSDSSQSDASAKKKTRASAFKIWAEQARNDAIGFTPSTVIGDVPLQPHVSDEVRKSFVARPLDQEPLPEGFIAKATIDRKVHAVPVERSEEIQTTRLQLPILTEEQAIMECIFNNDVVVLSGSTGSGKTTQIPQFLYEGGFSDPHGPTPGMIGITQPRRVAAMSSAKRVAHEMGKDGKKVSYQIRFDSTVGKQTRIKFMTDGVLLREMSEDFSLRKYSTIVIDEAHERTVNTDILISLMSRCVKARRQLAKEKPELYSPLKLIIMSATLRVSDFRENSRLFSTPPPLLDVAGRQFPVTTHWSRKTSQDWGEEAFKKITRGHRKLPPGGFLVFLTGAQEIRTLTKRLMDTFQSTDSGPKHQTPVEDEDMKTWDTEDQAADFDEDESDESEPEDPDAEFVIDGEVAEDEIMGVHVLPLYSQLPSKEQQRVFEPPPKGTRLIILATDVAETSLTIPGIRYVFDSGRHKQRSWDRCGVESYKTTWVSKASADQRMGRAGRTGPGHCYSAVFESFAQFSEPEIYRCPLESVVLQLKQLQISRIDNFPFPTPPERSSLIKAETLLRHLGAIKTTGQITELGKQLQNYPVSPRFAQMLRLGVLYDCTAYAVMMVAALDIAEIIIPEGSLDLRTPVRDEDSVWTAAESQAETLRQSRRQAYNAAQASLSRLDFNTSKVTAQADCIKLFAALYEFSNSSDQEQCCRDNFLREKGVREAMQLREQLTHIVRNLNPTSAVEPYQAQLTKPTEKQIRLLKQIVAAGFIDQVAIRADCLPIPPEMERKPKRAIDVRYKTLLSSTDPGRPKDPSEPDTFVYIHPSSILARLPATQVPRYIIYQRLQKSQPSAPGKKARVRLHPLTPVTAEQLSVLARGTSLLQVGKPLGKIGVLTSVGGEERRECLVQINLVGEGGGMGWPLVTRKVVQKRVPNEGWVVEKWVD</sequence>
<evidence type="ECO:0000259" key="10">
    <source>
        <dbReference type="PROSITE" id="PS51194"/>
    </source>
</evidence>
<dbReference type="Gene3D" id="3.40.50.300">
    <property type="entry name" value="P-loop containing nucleotide triphosphate hydrolases"/>
    <property type="match status" value="2"/>
</dbReference>
<dbReference type="GO" id="GO:0000462">
    <property type="term" value="P:maturation of SSU-rRNA from tricistronic rRNA transcript (SSU-rRNA, 5.8S rRNA, LSU-rRNA)"/>
    <property type="evidence" value="ECO:0007669"/>
    <property type="project" value="TreeGrafter"/>
</dbReference>
<reference evidence="11 12" key="1">
    <citation type="submission" date="2019-04" db="EMBL/GenBank/DDBJ databases">
        <title>High contiguity whole genome sequence and gene annotation resource for two Venturia nashicola isolates.</title>
        <authorList>
            <person name="Prokchorchik M."/>
            <person name="Won K."/>
            <person name="Lee Y."/>
            <person name="Choi E.D."/>
            <person name="Segonzac C."/>
            <person name="Sohn K.H."/>
        </authorList>
    </citation>
    <scope>NUCLEOTIDE SEQUENCE [LARGE SCALE GENOMIC DNA]</scope>
    <source>
        <strain evidence="11 12">PRI2</strain>
    </source>
</reference>
<dbReference type="Pfam" id="PF00270">
    <property type="entry name" value="DEAD"/>
    <property type="match status" value="1"/>
</dbReference>
<feature type="region of interest" description="Disordered" evidence="8">
    <location>
        <begin position="133"/>
        <end position="172"/>
    </location>
</feature>
<feature type="compositionally biased region" description="Polar residues" evidence="8">
    <location>
        <begin position="98"/>
        <end position="108"/>
    </location>
</feature>